<sequence>MTHKIYWAERGLRYLYEVVTAELFMYTFCMIFMRQDPRFVDAIWIAGIFLLSYLIRDFAPNHILLTVGHLVLAGLLVILPGTVWIRMVTGIYDIGYLLPCAVAYAKRGSGLTDMSEPWPSILAGIFVYFASIGMELPVLSNLSYIAVALLMAIYMMIRYIQGLKRYISQTTEVSEQSIRDIAFINGRVVLFLAVLVLLLMGACRFLDLSGFVNVLARAFAKVVQTVFGTIMVIWVFVLTLLTKGGPAATSLDYQDTLNEYYQNSVKGYDVFTLILKVFVVLLLIFFLVRILLQVIRFLLKPRSYADDVIELIAEEPNQYKERITNRRIMHRLTAEEQARKIYKKSILRYKDVITLNKRMTCEDIRQEITETEVGNVEGISAIYEQIRYGAGEVDNYVIREMKAASVQNKRVNKKENKKGVVQK</sequence>
<dbReference type="EMBL" id="JACOOX010000003">
    <property type="protein sequence ID" value="MBC5662353.1"/>
    <property type="molecule type" value="Genomic_DNA"/>
</dbReference>
<feature type="transmembrane region" description="Helical" evidence="1">
    <location>
        <begin position="222"/>
        <end position="241"/>
    </location>
</feature>
<evidence type="ECO:0000256" key="1">
    <source>
        <dbReference type="SAM" id="Phobius"/>
    </source>
</evidence>
<keyword evidence="1" id="KW-1133">Transmembrane helix</keyword>
<evidence type="ECO:0008006" key="4">
    <source>
        <dbReference type="Google" id="ProtNLM"/>
    </source>
</evidence>
<keyword evidence="1" id="KW-0472">Membrane</keyword>
<comment type="caution">
    <text evidence="2">The sequence shown here is derived from an EMBL/GenBank/DDBJ whole genome shotgun (WGS) entry which is preliminary data.</text>
</comment>
<proteinExistence type="predicted"/>
<dbReference type="Proteomes" id="UP000615234">
    <property type="component" value="Unassembled WGS sequence"/>
</dbReference>
<keyword evidence="3" id="KW-1185">Reference proteome</keyword>
<dbReference type="RefSeq" id="WP_186847503.1">
    <property type="nucleotide sequence ID" value="NZ_JACOOX010000003.1"/>
</dbReference>
<evidence type="ECO:0000313" key="3">
    <source>
        <dbReference type="Proteomes" id="UP000615234"/>
    </source>
</evidence>
<gene>
    <name evidence="2" type="ORF">H8S09_05505</name>
</gene>
<reference evidence="2 3" key="1">
    <citation type="submission" date="2020-08" db="EMBL/GenBank/DDBJ databases">
        <title>Genome public.</title>
        <authorList>
            <person name="Liu C."/>
            <person name="Sun Q."/>
        </authorList>
    </citation>
    <scope>NUCLEOTIDE SEQUENCE [LARGE SCALE GENOMIC DNA]</scope>
    <source>
        <strain evidence="2 3">NSJ-10</strain>
    </source>
</reference>
<feature type="transmembrane region" description="Helical" evidence="1">
    <location>
        <begin position="270"/>
        <end position="292"/>
    </location>
</feature>
<feature type="transmembrane region" description="Helical" evidence="1">
    <location>
        <begin position="39"/>
        <end position="55"/>
    </location>
</feature>
<dbReference type="AlphaFoldDB" id="A0A8I0AEG9"/>
<feature type="transmembrane region" description="Helical" evidence="1">
    <location>
        <begin position="62"/>
        <end position="79"/>
    </location>
</feature>
<feature type="transmembrane region" description="Helical" evidence="1">
    <location>
        <begin position="142"/>
        <end position="160"/>
    </location>
</feature>
<accession>A0A8I0AEG9</accession>
<protein>
    <recommendedName>
        <fullName evidence="4">DUF4129 domain-containing protein</fullName>
    </recommendedName>
</protein>
<name>A0A8I0AEG9_9FIRM</name>
<evidence type="ECO:0000313" key="2">
    <source>
        <dbReference type="EMBL" id="MBC5662353.1"/>
    </source>
</evidence>
<feature type="transmembrane region" description="Helical" evidence="1">
    <location>
        <begin position="181"/>
        <end position="202"/>
    </location>
</feature>
<feature type="transmembrane region" description="Helical" evidence="1">
    <location>
        <begin position="12"/>
        <end position="33"/>
    </location>
</feature>
<organism evidence="2 3">
    <name type="scientific">Coprococcus hominis</name>
    <name type="common">ex Liu et al. 2022</name>
    <dbReference type="NCBI Taxonomy" id="2763039"/>
    <lineage>
        <taxon>Bacteria</taxon>
        <taxon>Bacillati</taxon>
        <taxon>Bacillota</taxon>
        <taxon>Clostridia</taxon>
        <taxon>Lachnospirales</taxon>
        <taxon>Lachnospiraceae</taxon>
        <taxon>Coprococcus</taxon>
    </lineage>
</organism>
<keyword evidence="1" id="KW-0812">Transmembrane</keyword>